<dbReference type="EC" id="2.7.1.197" evidence="4"/>
<keyword evidence="13 16" id="KW-1133">Transmembrane helix</keyword>
<dbReference type="GO" id="GO:0022872">
    <property type="term" value="F:protein-N(PI)-phosphohistidine-mannitol phosphotransferase system transmembrane transporter activity"/>
    <property type="evidence" value="ECO:0007669"/>
    <property type="project" value="InterPro"/>
</dbReference>
<evidence type="ECO:0000259" key="17">
    <source>
        <dbReference type="PROSITE" id="PS51099"/>
    </source>
</evidence>
<protein>
    <recommendedName>
        <fullName evidence="5">PTS system mannitol-specific EIICB component</fullName>
        <ecNumber evidence="4">2.7.1.197</ecNumber>
    </recommendedName>
    <alternativeName>
        <fullName evidence="15">EIICB-Mtl</fullName>
    </alternativeName>
</protein>
<evidence type="ECO:0000256" key="8">
    <source>
        <dbReference type="ARBA" id="ARBA00022553"/>
    </source>
</evidence>
<dbReference type="Gene3D" id="3.40.50.2300">
    <property type="match status" value="2"/>
</dbReference>
<evidence type="ECO:0000256" key="4">
    <source>
        <dbReference type="ARBA" id="ARBA00011909"/>
    </source>
</evidence>
<keyword evidence="6" id="KW-0813">Transport</keyword>
<evidence type="ECO:0000313" key="19">
    <source>
        <dbReference type="EMBL" id="QNP39243.1"/>
    </source>
</evidence>
<dbReference type="CDD" id="cd05567">
    <property type="entry name" value="PTS_IIB_mannitol"/>
    <property type="match status" value="1"/>
</dbReference>
<dbReference type="Proteomes" id="UP000516122">
    <property type="component" value="Chromosome"/>
</dbReference>
<evidence type="ECO:0000256" key="12">
    <source>
        <dbReference type="ARBA" id="ARBA00022692"/>
    </source>
</evidence>
<feature type="transmembrane region" description="Helical" evidence="16">
    <location>
        <begin position="146"/>
        <end position="167"/>
    </location>
</feature>
<dbReference type="InterPro" id="IPR013014">
    <property type="entry name" value="PTS_EIIC_2"/>
</dbReference>
<dbReference type="InterPro" id="IPR003352">
    <property type="entry name" value="PTS_EIIC"/>
</dbReference>
<comment type="catalytic activity">
    <reaction evidence="1">
        <text>D-mannitol(out) + N(pros)-phospho-L-histidyl-[protein] = D-mannitol 1-phosphate(in) + L-histidyl-[protein]</text>
        <dbReference type="Rhea" id="RHEA:33363"/>
        <dbReference type="Rhea" id="RHEA-COMP:9745"/>
        <dbReference type="Rhea" id="RHEA-COMP:9746"/>
        <dbReference type="ChEBI" id="CHEBI:16899"/>
        <dbReference type="ChEBI" id="CHEBI:29979"/>
        <dbReference type="ChEBI" id="CHEBI:61381"/>
        <dbReference type="ChEBI" id="CHEBI:64837"/>
        <dbReference type="EC" id="2.7.1.197"/>
    </reaction>
</comment>
<feature type="domain" description="PTS EIIB type-2" evidence="17">
    <location>
        <begin position="377"/>
        <end position="469"/>
    </location>
</feature>
<feature type="transmembrane region" description="Helical" evidence="16">
    <location>
        <begin position="326"/>
        <end position="347"/>
    </location>
</feature>
<evidence type="ECO:0000256" key="3">
    <source>
        <dbReference type="ARBA" id="ARBA00004651"/>
    </source>
</evidence>
<gene>
    <name evidence="19" type="ORF">H9Q64_08245</name>
</gene>
<keyword evidence="14 16" id="KW-0472">Membrane</keyword>
<evidence type="ECO:0000256" key="5">
    <source>
        <dbReference type="ARBA" id="ARBA00021825"/>
    </source>
</evidence>
<keyword evidence="12 16" id="KW-0812">Transmembrane</keyword>
<evidence type="ECO:0000259" key="18">
    <source>
        <dbReference type="PROSITE" id="PS51104"/>
    </source>
</evidence>
<dbReference type="RefSeq" id="WP_002383675.1">
    <property type="nucleotide sequence ID" value="NZ_CABGRP010000008.1"/>
</dbReference>
<evidence type="ECO:0000256" key="11">
    <source>
        <dbReference type="ARBA" id="ARBA00022683"/>
    </source>
</evidence>
<dbReference type="GO" id="GO:0090563">
    <property type="term" value="F:protein-phosphocysteine-sugar phosphotransferase activity"/>
    <property type="evidence" value="ECO:0007669"/>
    <property type="project" value="TreeGrafter"/>
</dbReference>
<reference evidence="19 20" key="1">
    <citation type="submission" date="2020-08" db="EMBL/GenBank/DDBJ databases">
        <title>Enterococcus faecalis SF28073 genome assembly.</title>
        <authorList>
            <person name="Duerkop B.A."/>
            <person name="Johnson C.N."/>
        </authorList>
    </citation>
    <scope>NUCLEOTIDE SEQUENCE [LARGE SCALE GENOMIC DNA]</scope>
    <source>
        <strain evidence="19 20">SF28073</strain>
    </source>
</reference>
<evidence type="ECO:0000256" key="2">
    <source>
        <dbReference type="ARBA" id="ARBA00002434"/>
    </source>
</evidence>
<dbReference type="PANTHER" id="PTHR30181">
    <property type="entry name" value="MANNITOL PERMEASE IIC COMPONENT"/>
    <property type="match status" value="1"/>
</dbReference>
<keyword evidence="8" id="KW-0597">Phosphoprotein</keyword>
<dbReference type="InterPro" id="IPR013011">
    <property type="entry name" value="PTS_EIIB_2"/>
</dbReference>
<organism evidence="19 20">
    <name type="scientific">Enterococcus faecalis</name>
    <name type="common">Streptococcus faecalis</name>
    <dbReference type="NCBI Taxonomy" id="1351"/>
    <lineage>
        <taxon>Bacteria</taxon>
        <taxon>Bacillati</taxon>
        <taxon>Bacillota</taxon>
        <taxon>Bacilli</taxon>
        <taxon>Lactobacillales</taxon>
        <taxon>Enterococcaceae</taxon>
        <taxon>Enterococcus</taxon>
    </lineage>
</organism>
<dbReference type="InterPro" id="IPR029503">
    <property type="entry name" value="PTS_EIIB_mannitol"/>
</dbReference>
<feature type="domain" description="PTS EIIC type-2" evidence="18">
    <location>
        <begin position="25"/>
        <end position="420"/>
    </location>
</feature>
<evidence type="ECO:0000256" key="6">
    <source>
        <dbReference type="ARBA" id="ARBA00022448"/>
    </source>
</evidence>
<keyword evidence="11" id="KW-0598">Phosphotransferase system</keyword>
<proteinExistence type="predicted"/>
<dbReference type="GO" id="GO:0005886">
    <property type="term" value="C:plasma membrane"/>
    <property type="evidence" value="ECO:0007669"/>
    <property type="project" value="UniProtKB-SubCell"/>
</dbReference>
<accession>A0A7H0FT77</accession>
<dbReference type="InterPro" id="IPR003501">
    <property type="entry name" value="PTS_EIIB_2/3"/>
</dbReference>
<sequence length="582" mass="64094">MKEKEMHSLFFKHKFVKVIPYLRRFGHRLSGMIMPNLSIFIAWSLLSLVAGYTTGNLRLALSEVETIMIRVVLPILIGFTGGKMFEEQRGGVVAAIATVGVIVSTDVPQLFGAMFIGPLAGYTFAKIEQIFLPKVKEGYEMLTKNFLAGIVGGLLCCFGILVVAPTVESASFWLYQFSSWLIEANLLPLVHVFLEPLKVLFFNNAINHGLLTPLGLEGASQTGQSILFLLETNPGPGVGVLVAFLLFGPVGQRKTAGGATMIQLIGGIHEIYFPFVLMDPRLFLAVIAGGMSGTLVFQIFNVGLSAPASPGSLVAILANAPTEARLAVFSGIFVSFLCSFAIASLLLKRQRGTEPVSMIKMKEKEEDQVETVTPNYQQILFVCDAGMGSSAMGASLLSRQLKAVNLEMPVTYQSVHQMKWQPKTLVVIQAELKQLAQKYVPEKDMVSVQNFLEIKSYYPQVLAKLTASSQEQSSLGSESTETNPTKQIQKLVFLYAENVRGSQTMGMELLRQQAAKQGVAIEVSKEPLETVFFTKETTYVVTRELAQAYHLDLTQQNLYVVTSFLNKKEYQEWLEGGTDRCF</sequence>
<dbReference type="SUPFAM" id="SSF52794">
    <property type="entry name" value="PTS system IIB component-like"/>
    <property type="match status" value="1"/>
</dbReference>
<dbReference type="Pfam" id="PF02378">
    <property type="entry name" value="PTS_EIIC"/>
    <property type="match status" value="1"/>
</dbReference>
<dbReference type="PROSITE" id="PS51099">
    <property type="entry name" value="PTS_EIIB_TYPE_2"/>
    <property type="match status" value="1"/>
</dbReference>
<dbReference type="AlphaFoldDB" id="A0A7H0FT77"/>
<evidence type="ECO:0000256" key="1">
    <source>
        <dbReference type="ARBA" id="ARBA00001655"/>
    </source>
</evidence>
<evidence type="ECO:0000256" key="10">
    <source>
        <dbReference type="ARBA" id="ARBA00022679"/>
    </source>
</evidence>
<feature type="transmembrane region" description="Helical" evidence="16">
    <location>
        <begin position="173"/>
        <end position="194"/>
    </location>
</feature>
<keyword evidence="10" id="KW-0808">Transferase</keyword>
<dbReference type="Pfam" id="PF02302">
    <property type="entry name" value="PTS_IIB"/>
    <property type="match status" value="1"/>
</dbReference>
<feature type="transmembrane region" description="Helical" evidence="16">
    <location>
        <begin position="282"/>
        <end position="306"/>
    </location>
</feature>
<evidence type="ECO:0000313" key="20">
    <source>
        <dbReference type="Proteomes" id="UP000516122"/>
    </source>
</evidence>
<evidence type="ECO:0000256" key="14">
    <source>
        <dbReference type="ARBA" id="ARBA00023136"/>
    </source>
</evidence>
<keyword evidence="7" id="KW-1003">Cell membrane</keyword>
<keyword evidence="9" id="KW-0762">Sugar transport</keyword>
<evidence type="ECO:0000256" key="13">
    <source>
        <dbReference type="ARBA" id="ARBA00022989"/>
    </source>
</evidence>
<dbReference type="EMBL" id="CP060804">
    <property type="protein sequence ID" value="QNP39243.1"/>
    <property type="molecule type" value="Genomic_DNA"/>
</dbReference>
<evidence type="ECO:0000256" key="9">
    <source>
        <dbReference type="ARBA" id="ARBA00022597"/>
    </source>
</evidence>
<evidence type="ECO:0000256" key="15">
    <source>
        <dbReference type="ARBA" id="ARBA00033349"/>
    </source>
</evidence>
<comment type="subcellular location">
    <subcellularLocation>
        <location evidence="3">Cell membrane</location>
        <topology evidence="3">Multi-pass membrane protein</topology>
    </subcellularLocation>
</comment>
<feature type="transmembrane region" description="Helical" evidence="16">
    <location>
        <begin position="67"/>
        <end position="85"/>
    </location>
</feature>
<evidence type="ECO:0000256" key="7">
    <source>
        <dbReference type="ARBA" id="ARBA00022475"/>
    </source>
</evidence>
<evidence type="ECO:0000256" key="16">
    <source>
        <dbReference type="SAM" id="Phobius"/>
    </source>
</evidence>
<dbReference type="PROSITE" id="PS51104">
    <property type="entry name" value="PTS_EIIC_TYPE_2"/>
    <property type="match status" value="1"/>
</dbReference>
<name>A0A7H0FT77_ENTFL</name>
<comment type="function">
    <text evidence="2">The phosphoenolpyruvate-dependent sugar phosphotransferase system (sugar PTS), a major carbohydrate active transport system, catalyzes the phosphorylation of incoming sugar substrates concomitantly with their translocation across the cell membrane. The enzyme II CmtAB PTS system is involved in D-mannitol transport.</text>
</comment>
<dbReference type="GO" id="GO:0009401">
    <property type="term" value="P:phosphoenolpyruvate-dependent sugar phosphotransferase system"/>
    <property type="evidence" value="ECO:0007669"/>
    <property type="project" value="UniProtKB-KW"/>
</dbReference>
<dbReference type="InterPro" id="IPR050893">
    <property type="entry name" value="Sugar_PTS"/>
</dbReference>
<dbReference type="PANTHER" id="PTHR30181:SF2">
    <property type="entry name" value="PTS SYSTEM MANNITOL-SPECIFIC EIICBA COMPONENT"/>
    <property type="match status" value="1"/>
</dbReference>
<dbReference type="InterPro" id="IPR036095">
    <property type="entry name" value="PTS_EIIB-like_sf"/>
</dbReference>